<proteinExistence type="predicted"/>
<name>A0A2A9F4V6_9PSEU</name>
<accession>A0A2A9F4V6</accession>
<organism evidence="2 3">
    <name type="scientific">Amycolatopsis sulphurea</name>
    <dbReference type="NCBI Taxonomy" id="76022"/>
    <lineage>
        <taxon>Bacteria</taxon>
        <taxon>Bacillati</taxon>
        <taxon>Actinomycetota</taxon>
        <taxon>Actinomycetes</taxon>
        <taxon>Pseudonocardiales</taxon>
        <taxon>Pseudonocardiaceae</taxon>
        <taxon>Amycolatopsis</taxon>
    </lineage>
</organism>
<evidence type="ECO:0000313" key="2">
    <source>
        <dbReference type="EMBL" id="PFG46417.1"/>
    </source>
</evidence>
<dbReference type="EMBL" id="PDJK01000002">
    <property type="protein sequence ID" value="PFG46417.1"/>
    <property type="molecule type" value="Genomic_DNA"/>
</dbReference>
<comment type="caution">
    <text evidence="2">The sequence shown here is derived from an EMBL/GenBank/DDBJ whole genome shotgun (WGS) entry which is preliminary data.</text>
</comment>
<dbReference type="RefSeq" id="WP_425427367.1">
    <property type="nucleotide sequence ID" value="NZ_PDJK01000002.1"/>
</dbReference>
<dbReference type="Proteomes" id="UP000243542">
    <property type="component" value="Unassembled WGS sequence"/>
</dbReference>
<keyword evidence="3" id="KW-1185">Reference proteome</keyword>
<gene>
    <name evidence="2" type="ORF">ATK36_1391</name>
</gene>
<reference evidence="2 3" key="1">
    <citation type="submission" date="2017-10" db="EMBL/GenBank/DDBJ databases">
        <title>Sequencing the genomes of 1000 actinobacteria strains.</title>
        <authorList>
            <person name="Klenk H.-P."/>
        </authorList>
    </citation>
    <scope>NUCLEOTIDE SEQUENCE [LARGE SCALE GENOMIC DNA]</scope>
    <source>
        <strain evidence="2 3">DSM 46092</strain>
    </source>
</reference>
<protein>
    <submittedName>
        <fullName evidence="2">Uncharacterized protein</fullName>
    </submittedName>
</protein>
<evidence type="ECO:0000256" key="1">
    <source>
        <dbReference type="SAM" id="MobiDB-lite"/>
    </source>
</evidence>
<sequence>MRQLAGKVADSGGCQAGTGNGPAAPAKSLGTAATCAAPGRAGTQVTYIQGQSAADLKTYTDGLLGSAAGDRVEADWKGNGLQGHYASAVGQTSAVLVFTVQDRPLAGFLYQVNSGDQATTPSAPADYFEQSVQPGE</sequence>
<evidence type="ECO:0000313" key="3">
    <source>
        <dbReference type="Proteomes" id="UP000243542"/>
    </source>
</evidence>
<feature type="region of interest" description="Disordered" evidence="1">
    <location>
        <begin position="116"/>
        <end position="136"/>
    </location>
</feature>
<dbReference type="AlphaFoldDB" id="A0A2A9F4V6"/>
<feature type="region of interest" description="Disordered" evidence="1">
    <location>
        <begin position="1"/>
        <end position="28"/>
    </location>
</feature>